<gene>
    <name evidence="2" type="ORF">CCMP2556_LOCUS11832</name>
</gene>
<protein>
    <submittedName>
        <fullName evidence="2">Uncharacterized protein</fullName>
    </submittedName>
</protein>
<sequence length="170" mass="19020">MNGTGLRPKWKDNPRLPQLVGKQSTDDLHTPCYVRHAYRHGTVAVGPPYKLREPLDARSPAWTAARLVDASIEKQDWVRSYSKILKEHRRQLGPAQGIREMCRTAVSLPKLAGDGDATLRPKPRPVLRPHSADKIKKERRASPSPTRTGGTEISDAIDTSKLDKTQRTCL</sequence>
<keyword evidence="3" id="KW-1185">Reference proteome</keyword>
<reference evidence="2 3" key="1">
    <citation type="submission" date="2024-02" db="EMBL/GenBank/DDBJ databases">
        <authorList>
            <person name="Chen Y."/>
            <person name="Shah S."/>
            <person name="Dougan E. K."/>
            <person name="Thang M."/>
            <person name="Chan C."/>
        </authorList>
    </citation>
    <scope>NUCLEOTIDE SEQUENCE [LARGE SCALE GENOMIC DNA]</scope>
</reference>
<feature type="region of interest" description="Disordered" evidence="1">
    <location>
        <begin position="111"/>
        <end position="170"/>
    </location>
</feature>
<proteinExistence type="predicted"/>
<name>A0ABP0JK22_9DINO</name>
<organism evidence="2 3">
    <name type="scientific">Durusdinium trenchii</name>
    <dbReference type="NCBI Taxonomy" id="1381693"/>
    <lineage>
        <taxon>Eukaryota</taxon>
        <taxon>Sar</taxon>
        <taxon>Alveolata</taxon>
        <taxon>Dinophyceae</taxon>
        <taxon>Suessiales</taxon>
        <taxon>Symbiodiniaceae</taxon>
        <taxon>Durusdinium</taxon>
    </lineage>
</organism>
<comment type="caution">
    <text evidence="2">The sequence shown here is derived from an EMBL/GenBank/DDBJ whole genome shotgun (WGS) entry which is preliminary data.</text>
</comment>
<feature type="compositionally biased region" description="Basic and acidic residues" evidence="1">
    <location>
        <begin position="158"/>
        <end position="170"/>
    </location>
</feature>
<dbReference type="EMBL" id="CAXAMN010005614">
    <property type="protein sequence ID" value="CAK9014761.1"/>
    <property type="molecule type" value="Genomic_DNA"/>
</dbReference>
<feature type="region of interest" description="Disordered" evidence="1">
    <location>
        <begin position="1"/>
        <end position="24"/>
    </location>
</feature>
<evidence type="ECO:0000313" key="3">
    <source>
        <dbReference type="Proteomes" id="UP001642484"/>
    </source>
</evidence>
<evidence type="ECO:0000313" key="2">
    <source>
        <dbReference type="EMBL" id="CAK9014761.1"/>
    </source>
</evidence>
<accession>A0ABP0JK22</accession>
<evidence type="ECO:0000256" key="1">
    <source>
        <dbReference type="SAM" id="MobiDB-lite"/>
    </source>
</evidence>
<dbReference type="Proteomes" id="UP001642484">
    <property type="component" value="Unassembled WGS sequence"/>
</dbReference>